<feature type="transmembrane region" description="Helical" evidence="2">
    <location>
        <begin position="201"/>
        <end position="219"/>
    </location>
</feature>
<evidence type="ECO:0000256" key="1">
    <source>
        <dbReference type="SAM" id="MobiDB-lite"/>
    </source>
</evidence>
<feature type="transmembrane region" description="Helical" evidence="2">
    <location>
        <begin position="166"/>
        <end position="189"/>
    </location>
</feature>
<evidence type="ECO:0000313" key="4">
    <source>
        <dbReference type="Proteomes" id="UP000031668"/>
    </source>
</evidence>
<reference evidence="3 4" key="1">
    <citation type="journal article" date="2014" name="Genome Biol. Evol.">
        <title>The genome of the myxosporean Thelohanellus kitauei shows adaptations to nutrient acquisition within its fish host.</title>
        <authorList>
            <person name="Yang Y."/>
            <person name="Xiong J."/>
            <person name="Zhou Z."/>
            <person name="Huo F."/>
            <person name="Miao W."/>
            <person name="Ran C."/>
            <person name="Liu Y."/>
            <person name="Zhang J."/>
            <person name="Feng J."/>
            <person name="Wang M."/>
            <person name="Wang M."/>
            <person name="Wang L."/>
            <person name="Yao B."/>
        </authorList>
    </citation>
    <scope>NUCLEOTIDE SEQUENCE [LARGE SCALE GENOMIC DNA]</scope>
    <source>
        <strain evidence="3">Wuqing</strain>
    </source>
</reference>
<feature type="transmembrane region" description="Helical" evidence="2">
    <location>
        <begin position="305"/>
        <end position="326"/>
    </location>
</feature>
<feature type="compositionally biased region" description="Acidic residues" evidence="1">
    <location>
        <begin position="18"/>
        <end position="27"/>
    </location>
</feature>
<keyword evidence="2" id="KW-0472">Membrane</keyword>
<keyword evidence="2" id="KW-1133">Transmembrane helix</keyword>
<feature type="transmembrane region" description="Helical" evidence="2">
    <location>
        <begin position="272"/>
        <end position="293"/>
    </location>
</feature>
<feature type="transmembrane region" description="Helical" evidence="2">
    <location>
        <begin position="95"/>
        <end position="119"/>
    </location>
</feature>
<evidence type="ECO:0000313" key="3">
    <source>
        <dbReference type="EMBL" id="KII72829.1"/>
    </source>
</evidence>
<feature type="transmembrane region" description="Helical" evidence="2">
    <location>
        <begin position="139"/>
        <end position="160"/>
    </location>
</feature>
<organism evidence="3 4">
    <name type="scientific">Thelohanellus kitauei</name>
    <name type="common">Myxosporean</name>
    <dbReference type="NCBI Taxonomy" id="669202"/>
    <lineage>
        <taxon>Eukaryota</taxon>
        <taxon>Metazoa</taxon>
        <taxon>Cnidaria</taxon>
        <taxon>Myxozoa</taxon>
        <taxon>Myxosporea</taxon>
        <taxon>Bivalvulida</taxon>
        <taxon>Platysporina</taxon>
        <taxon>Myxobolidae</taxon>
        <taxon>Thelohanellus</taxon>
    </lineage>
</organism>
<feature type="region of interest" description="Disordered" evidence="1">
    <location>
        <begin position="1"/>
        <end position="28"/>
    </location>
</feature>
<feature type="transmembrane region" description="Helical" evidence="2">
    <location>
        <begin position="369"/>
        <end position="388"/>
    </location>
</feature>
<dbReference type="AlphaFoldDB" id="A0A0C2J4R7"/>
<comment type="caution">
    <text evidence="3">The sequence shown here is derived from an EMBL/GenBank/DDBJ whole genome shotgun (WGS) entry which is preliminary data.</text>
</comment>
<feature type="transmembrane region" description="Helical" evidence="2">
    <location>
        <begin position="338"/>
        <end position="357"/>
    </location>
</feature>
<dbReference type="EMBL" id="JWZT01001088">
    <property type="protein sequence ID" value="KII72829.1"/>
    <property type="molecule type" value="Genomic_DNA"/>
</dbReference>
<feature type="transmembrane region" description="Helical" evidence="2">
    <location>
        <begin position="67"/>
        <end position="89"/>
    </location>
</feature>
<keyword evidence="2" id="KW-0812">Transmembrane</keyword>
<accession>A0A0C2J4R7</accession>
<name>A0A0C2J4R7_THEKT</name>
<proteinExistence type="predicted"/>
<feature type="transmembrane region" description="Helical" evidence="2">
    <location>
        <begin position="231"/>
        <end position="251"/>
    </location>
</feature>
<sequence>MRQSYICDPVNERASSIESDDSDENQDQENIITQNVPHTRAPLAKPKVRNIFAAFRRKIPINFGKPLAFLFFVVIHLAAGLFPVLVNHYGEHTLVYASLLCLFQSTIPPIILVCMGTLIEGRIRKKPTVKYALAIFREIIVLGISGFNFYGVYTFTYFFITLRRGSSHVMVFEQVIMIGILFFGHLFKIEEPVDFKTRRSWLFISGVLLTLCTSLIYIFHSPPTVITRSPMIENVMIVTLVIFTLIFEPLAESMEAKKLVKQQRSFLYDRPITCQGAKGLVMLVINIPTFIVLTRFTHKSGGFSFSIFTFSAITLLGIMVNCFVAILSSLSARLGTQLLTAALFPSRLIFGLIYVFVYGEAKYTGENYTYFGIILAGEILFVFGKFFTVKK</sequence>
<keyword evidence="4" id="KW-1185">Reference proteome</keyword>
<dbReference type="Proteomes" id="UP000031668">
    <property type="component" value="Unassembled WGS sequence"/>
</dbReference>
<protein>
    <submittedName>
        <fullName evidence="3">Uncharacterized protein</fullName>
    </submittedName>
</protein>
<gene>
    <name evidence="3" type="ORF">RF11_13346</name>
</gene>
<evidence type="ECO:0000256" key="2">
    <source>
        <dbReference type="SAM" id="Phobius"/>
    </source>
</evidence>